<keyword evidence="4 12" id="KW-0645">Protease</keyword>
<dbReference type="PANTHER" id="PTHR13683">
    <property type="entry name" value="ASPARTYL PROTEASES"/>
    <property type="match status" value="1"/>
</dbReference>
<dbReference type="GeneID" id="109727447"/>
<accession>A0A6P5H6L7</accession>
<gene>
    <name evidence="17" type="primary">LOC109727447</name>
</gene>
<dbReference type="PRINTS" id="PR00792">
    <property type="entry name" value="PEPSIN"/>
</dbReference>
<keyword evidence="10" id="KW-0449">Lipoprotein</keyword>
<evidence type="ECO:0000256" key="1">
    <source>
        <dbReference type="ARBA" id="ARBA00004193"/>
    </source>
</evidence>
<feature type="chain" id="PRO_5028445535" evidence="14">
    <location>
        <begin position="23"/>
        <end position="533"/>
    </location>
</feature>
<dbReference type="InterPro" id="IPR001461">
    <property type="entry name" value="Aspartic_peptidase_A1"/>
</dbReference>
<dbReference type="Gramene" id="Aco009340.1.mrna1">
    <property type="protein sequence ID" value="Aco009340.1.mrna1"/>
    <property type="gene ID" value="Aco009340.1.path1"/>
</dbReference>
<organism evidence="16 17">
    <name type="scientific">Ananas comosus</name>
    <name type="common">Pineapple</name>
    <name type="synonym">Ananas ananas</name>
    <dbReference type="NCBI Taxonomy" id="4615"/>
    <lineage>
        <taxon>Eukaryota</taxon>
        <taxon>Viridiplantae</taxon>
        <taxon>Streptophyta</taxon>
        <taxon>Embryophyta</taxon>
        <taxon>Tracheophyta</taxon>
        <taxon>Spermatophyta</taxon>
        <taxon>Magnoliopsida</taxon>
        <taxon>Liliopsida</taxon>
        <taxon>Poales</taxon>
        <taxon>Bromeliaceae</taxon>
        <taxon>Bromelioideae</taxon>
        <taxon>Ananas</taxon>
    </lineage>
</organism>
<evidence type="ECO:0000256" key="3">
    <source>
        <dbReference type="ARBA" id="ARBA00022475"/>
    </source>
</evidence>
<reference evidence="17" key="2">
    <citation type="submission" date="2025-08" db="UniProtKB">
        <authorList>
            <consortium name="RefSeq"/>
        </authorList>
    </citation>
    <scope>IDENTIFICATION</scope>
    <source>
        <tissue evidence="17">Leaf</tissue>
    </source>
</reference>
<sequence length="533" mass="57318">MASPSPLPLLLLLLLLSAAAAAASSAAALGFDIHHRFSEPVRRWAESRRHPGAWWPEAPQGSAEYYAALARHDQALLLHRRNLAGDAAAPAPAPTPELAFADGNSTFRLSSLGLLYYAFLELGTPNVTFLVALDTGSDLFWVPCDCKQCAPTTSPFNFEFNIYSPSQSSTSKKVPCSSSFCDLRSTCTGANSSCPYVVEYMTENTSTSGVLVEDVLYFTQEDARSKIVEAPVVFGCGQFQTGSFLDAAAPNGLFGLGMKKTSVPSILSSKGLTSNSFSMCFGSDGIGRINFGDKGSAGQDETPFNVDNSYPQYNISITGLQVGNKTTQAEVYALVDSGTSITLLADPLYTQLGQAFTSQVKGSRFTSDPSVPFEYCYRLGQNQTTVSTLEMGFITKNGNLYPVLHPYALLYNTQPRTLVAYCLAIVKSSNVNIIGENFMIGLRLVFDRERLVLGWEKFNCYNDTSSSTLPVNGNSSAPAPAAFAPSSFTPEATKQKPNNAQAPAAPPRSSHSSHLNVMANKFLVLFLLVVAIL</sequence>
<dbReference type="OrthoDB" id="2747330at2759"/>
<keyword evidence="9" id="KW-0325">Glycoprotein</keyword>
<keyword evidence="16" id="KW-1185">Reference proteome</keyword>
<feature type="region of interest" description="Disordered" evidence="13">
    <location>
        <begin position="487"/>
        <end position="512"/>
    </location>
</feature>
<dbReference type="FunFam" id="2.40.70.10:FF:000012">
    <property type="entry name" value="Aspartyl protease family protein 1"/>
    <property type="match status" value="1"/>
</dbReference>
<keyword evidence="5 14" id="KW-0732">Signal</keyword>
<dbReference type="InterPro" id="IPR021109">
    <property type="entry name" value="Peptidase_aspartic_dom_sf"/>
</dbReference>
<evidence type="ECO:0000256" key="7">
    <source>
        <dbReference type="ARBA" id="ARBA00022801"/>
    </source>
</evidence>
<dbReference type="AlphaFoldDB" id="A0A6P5H6L7"/>
<dbReference type="RefSeq" id="XP_020113170.1">
    <property type="nucleotide sequence ID" value="XM_020257581.1"/>
</dbReference>
<feature type="domain" description="Peptidase A1" evidence="15">
    <location>
        <begin position="116"/>
        <end position="456"/>
    </location>
</feature>
<feature type="signal peptide" evidence="14">
    <location>
        <begin position="1"/>
        <end position="22"/>
    </location>
</feature>
<dbReference type="PROSITE" id="PS00141">
    <property type="entry name" value="ASP_PROTEASE"/>
    <property type="match status" value="2"/>
</dbReference>
<dbReference type="FunFam" id="2.40.70.10:FF:000014">
    <property type="entry name" value="Aspartyl protease family protein 1"/>
    <property type="match status" value="1"/>
</dbReference>
<evidence type="ECO:0000256" key="4">
    <source>
        <dbReference type="ARBA" id="ARBA00022670"/>
    </source>
</evidence>
<dbReference type="GO" id="GO:0006508">
    <property type="term" value="P:proteolysis"/>
    <property type="evidence" value="ECO:0007669"/>
    <property type="project" value="UniProtKB-KW"/>
</dbReference>
<evidence type="ECO:0000313" key="16">
    <source>
        <dbReference type="Proteomes" id="UP000515123"/>
    </source>
</evidence>
<dbReference type="GO" id="GO:0004190">
    <property type="term" value="F:aspartic-type endopeptidase activity"/>
    <property type="evidence" value="ECO:0007669"/>
    <property type="project" value="UniProtKB-KW"/>
</dbReference>
<comment type="subcellular location">
    <subcellularLocation>
        <location evidence="1">Cell membrane</location>
        <topology evidence="1">Lipid-anchor</topology>
    </subcellularLocation>
</comment>
<evidence type="ECO:0000256" key="10">
    <source>
        <dbReference type="ARBA" id="ARBA00023288"/>
    </source>
</evidence>
<proteinExistence type="inferred from homology"/>
<feature type="active site" evidence="11">
    <location>
        <position position="336"/>
    </location>
</feature>
<comment type="similarity">
    <text evidence="2 12">Belongs to the peptidase A1 family.</text>
</comment>
<dbReference type="InterPro" id="IPR032861">
    <property type="entry name" value="TAXi_N"/>
</dbReference>
<dbReference type="PROSITE" id="PS51767">
    <property type="entry name" value="PEPTIDASE_A1"/>
    <property type="match status" value="1"/>
</dbReference>
<dbReference type="Pfam" id="PF14541">
    <property type="entry name" value="TAXi_C"/>
    <property type="match status" value="1"/>
</dbReference>
<name>A0A6P5H6L7_ANACO</name>
<evidence type="ECO:0000256" key="11">
    <source>
        <dbReference type="PIRSR" id="PIRSR601461-1"/>
    </source>
</evidence>
<dbReference type="PANTHER" id="PTHR13683:SF232">
    <property type="entry name" value="OS09G0542100 PROTEIN"/>
    <property type="match status" value="1"/>
</dbReference>
<dbReference type="GO" id="GO:0005886">
    <property type="term" value="C:plasma membrane"/>
    <property type="evidence" value="ECO:0007669"/>
    <property type="project" value="UniProtKB-SubCell"/>
</dbReference>
<evidence type="ECO:0000313" key="17">
    <source>
        <dbReference type="RefSeq" id="XP_020113170.1"/>
    </source>
</evidence>
<dbReference type="Gene3D" id="2.40.70.10">
    <property type="entry name" value="Acid Proteases"/>
    <property type="match status" value="2"/>
</dbReference>
<dbReference type="InterPro" id="IPR033121">
    <property type="entry name" value="PEPTIDASE_A1"/>
</dbReference>
<evidence type="ECO:0000256" key="13">
    <source>
        <dbReference type="SAM" id="MobiDB-lite"/>
    </source>
</evidence>
<keyword evidence="6 12" id="KW-0064">Aspartyl protease</keyword>
<evidence type="ECO:0000256" key="2">
    <source>
        <dbReference type="ARBA" id="ARBA00007447"/>
    </source>
</evidence>
<dbReference type="Proteomes" id="UP000515123">
    <property type="component" value="Linkage group 22"/>
</dbReference>
<dbReference type="Pfam" id="PF14543">
    <property type="entry name" value="TAXi_N"/>
    <property type="match status" value="1"/>
</dbReference>
<dbReference type="InterPro" id="IPR032799">
    <property type="entry name" value="TAXi_C"/>
</dbReference>
<protein>
    <submittedName>
        <fullName evidence="17">Aspartyl protease family protein 1-like</fullName>
    </submittedName>
</protein>
<evidence type="ECO:0000259" key="15">
    <source>
        <dbReference type="PROSITE" id="PS51767"/>
    </source>
</evidence>
<keyword evidence="8" id="KW-0472">Membrane</keyword>
<dbReference type="InterPro" id="IPR001969">
    <property type="entry name" value="Aspartic_peptidase_AS"/>
</dbReference>
<evidence type="ECO:0000256" key="12">
    <source>
        <dbReference type="RuleBase" id="RU000454"/>
    </source>
</evidence>
<keyword evidence="7 12" id="KW-0378">Hydrolase</keyword>
<evidence type="ECO:0000256" key="5">
    <source>
        <dbReference type="ARBA" id="ARBA00022729"/>
    </source>
</evidence>
<evidence type="ECO:0000256" key="14">
    <source>
        <dbReference type="SAM" id="SignalP"/>
    </source>
</evidence>
<feature type="active site" evidence="11">
    <location>
        <position position="134"/>
    </location>
</feature>
<evidence type="ECO:0000256" key="9">
    <source>
        <dbReference type="ARBA" id="ARBA00023180"/>
    </source>
</evidence>
<evidence type="ECO:0000256" key="8">
    <source>
        <dbReference type="ARBA" id="ARBA00023136"/>
    </source>
</evidence>
<keyword evidence="3" id="KW-1003">Cell membrane</keyword>
<evidence type="ECO:0000256" key="6">
    <source>
        <dbReference type="ARBA" id="ARBA00022750"/>
    </source>
</evidence>
<dbReference type="SUPFAM" id="SSF50630">
    <property type="entry name" value="Acid proteases"/>
    <property type="match status" value="1"/>
</dbReference>
<reference evidence="16" key="1">
    <citation type="journal article" date="2015" name="Nat. Genet.">
        <title>The pineapple genome and the evolution of CAM photosynthesis.</title>
        <authorList>
            <person name="Ming R."/>
            <person name="VanBuren R."/>
            <person name="Wai C.M."/>
            <person name="Tang H."/>
            <person name="Schatz M.C."/>
            <person name="Bowers J.E."/>
            <person name="Lyons E."/>
            <person name="Wang M.L."/>
            <person name="Chen J."/>
            <person name="Biggers E."/>
            <person name="Zhang J."/>
            <person name="Huang L."/>
            <person name="Zhang L."/>
            <person name="Miao W."/>
            <person name="Zhang J."/>
            <person name="Ye Z."/>
            <person name="Miao C."/>
            <person name="Lin Z."/>
            <person name="Wang H."/>
            <person name="Zhou H."/>
            <person name="Yim W.C."/>
            <person name="Priest H.D."/>
            <person name="Zheng C."/>
            <person name="Woodhouse M."/>
            <person name="Edger P.P."/>
            <person name="Guyot R."/>
            <person name="Guo H.B."/>
            <person name="Guo H."/>
            <person name="Zheng G."/>
            <person name="Singh R."/>
            <person name="Sharma A."/>
            <person name="Min X."/>
            <person name="Zheng Y."/>
            <person name="Lee H."/>
            <person name="Gurtowski J."/>
            <person name="Sedlazeck F.J."/>
            <person name="Harkess A."/>
            <person name="McKain M.R."/>
            <person name="Liao Z."/>
            <person name="Fang J."/>
            <person name="Liu J."/>
            <person name="Zhang X."/>
            <person name="Zhang Q."/>
            <person name="Hu W."/>
            <person name="Qin Y."/>
            <person name="Wang K."/>
            <person name="Chen L.Y."/>
            <person name="Shirley N."/>
            <person name="Lin Y.R."/>
            <person name="Liu L.Y."/>
            <person name="Hernandez A.G."/>
            <person name="Wright C.L."/>
            <person name="Bulone V."/>
            <person name="Tuskan G.A."/>
            <person name="Heath K."/>
            <person name="Zee F."/>
            <person name="Moore P.H."/>
            <person name="Sunkar R."/>
            <person name="Leebens-Mack J.H."/>
            <person name="Mockler T."/>
            <person name="Bennetzen J.L."/>
            <person name="Freeling M."/>
            <person name="Sankoff D."/>
            <person name="Paterson A.H."/>
            <person name="Zhu X."/>
            <person name="Yang X."/>
            <person name="Smith J.A."/>
            <person name="Cushman J.C."/>
            <person name="Paull R.E."/>
            <person name="Yu Q."/>
        </authorList>
    </citation>
    <scope>NUCLEOTIDE SEQUENCE [LARGE SCALE GENOMIC DNA]</scope>
    <source>
        <strain evidence="16">cv. F153</strain>
    </source>
</reference>